<dbReference type="PROSITE" id="PS50088">
    <property type="entry name" value="ANK_REPEAT"/>
    <property type="match status" value="1"/>
</dbReference>
<dbReference type="AlphaFoldDB" id="A0A6N2BSA8"/>
<proteinExistence type="predicted"/>
<evidence type="ECO:0000313" key="2">
    <source>
        <dbReference type="EMBL" id="TMW96738.1"/>
    </source>
</evidence>
<reference evidence="2" key="1">
    <citation type="submission" date="2019-05" db="EMBL/GenBank/DDBJ databases">
        <title>The de novo reference genome and transcriptome assemblies of the wild tomato species Solanum chilense.</title>
        <authorList>
            <person name="Stam R."/>
            <person name="Nosenko T."/>
            <person name="Hoerger A.C."/>
            <person name="Stephan W."/>
            <person name="Seidel M.A."/>
            <person name="Kuhn J.M.M."/>
            <person name="Haberer G."/>
            <person name="Tellier A."/>
        </authorList>
    </citation>
    <scope>NUCLEOTIDE SEQUENCE</scope>
    <source>
        <tissue evidence="2">Mature leaves</tissue>
    </source>
</reference>
<sequence>MNGYFLLTDDFILNNEILVCHCTGGSALLSRDWEKAEAFLKKEKDANIAPINAKLQTTLHLAVGVKSEKGNKHFVEKLVASIENKQDLARKDCFGETALHYAARFGNLDAAEIIIKRNPRLPHISCMYDTYPIHYAASCGYVSVDVYAYFLHVTQDPAPYTNLSGVKLLYALVYSNLYVLLDPYSSLGDGLEEERLMGMGASGSSGVENNMWDKTVDCIREAGKEVQGVSMVTYCGHEGDGDRIEKLKAKWIQSRLLMQSW</sequence>
<dbReference type="InterPro" id="IPR002110">
    <property type="entry name" value="Ankyrin_rpt"/>
</dbReference>
<organism evidence="2">
    <name type="scientific">Solanum chilense</name>
    <name type="common">Tomato</name>
    <name type="synonym">Lycopersicon chilense</name>
    <dbReference type="NCBI Taxonomy" id="4083"/>
    <lineage>
        <taxon>Eukaryota</taxon>
        <taxon>Viridiplantae</taxon>
        <taxon>Streptophyta</taxon>
        <taxon>Embryophyta</taxon>
        <taxon>Tracheophyta</taxon>
        <taxon>Spermatophyta</taxon>
        <taxon>Magnoliopsida</taxon>
        <taxon>eudicotyledons</taxon>
        <taxon>Gunneridae</taxon>
        <taxon>Pentapetalae</taxon>
        <taxon>asterids</taxon>
        <taxon>lamiids</taxon>
        <taxon>Solanales</taxon>
        <taxon>Solanaceae</taxon>
        <taxon>Solanoideae</taxon>
        <taxon>Solaneae</taxon>
        <taxon>Solanum</taxon>
        <taxon>Solanum subgen. Lycopersicon</taxon>
    </lineage>
</organism>
<comment type="caution">
    <text evidence="2">The sequence shown here is derived from an EMBL/GenBank/DDBJ whole genome shotgun (WGS) entry which is preliminary data.</text>
</comment>
<dbReference type="SUPFAM" id="SSF48403">
    <property type="entry name" value="Ankyrin repeat"/>
    <property type="match status" value="1"/>
</dbReference>
<dbReference type="InterPro" id="IPR036770">
    <property type="entry name" value="Ankyrin_rpt-contain_sf"/>
</dbReference>
<dbReference type="EMBL" id="RXGB01001992">
    <property type="protein sequence ID" value="TMW96738.1"/>
    <property type="molecule type" value="Genomic_DNA"/>
</dbReference>
<dbReference type="SMART" id="SM00248">
    <property type="entry name" value="ANK"/>
    <property type="match status" value="2"/>
</dbReference>
<accession>A0A6N2BSA8</accession>
<evidence type="ECO:0000256" key="1">
    <source>
        <dbReference type="PROSITE-ProRule" id="PRU00023"/>
    </source>
</evidence>
<dbReference type="Pfam" id="PF12796">
    <property type="entry name" value="Ank_2"/>
    <property type="match status" value="1"/>
</dbReference>
<gene>
    <name evidence="2" type="ORF">EJD97_006879</name>
</gene>
<name>A0A6N2BSA8_SOLCI</name>
<dbReference type="Gene3D" id="1.25.40.20">
    <property type="entry name" value="Ankyrin repeat-containing domain"/>
    <property type="match status" value="1"/>
</dbReference>
<dbReference type="PROSITE" id="PS50297">
    <property type="entry name" value="ANK_REP_REGION"/>
    <property type="match status" value="1"/>
</dbReference>
<dbReference type="PANTHER" id="PTHR47303:SF1">
    <property type="entry name" value="NF-KAPPA-B INHIBITOR BETA"/>
    <property type="match status" value="1"/>
</dbReference>
<feature type="repeat" description="ANK" evidence="1">
    <location>
        <begin position="94"/>
        <end position="118"/>
    </location>
</feature>
<protein>
    <submittedName>
        <fullName evidence="2">Uncharacterized protein</fullName>
    </submittedName>
</protein>
<keyword evidence="1" id="KW-0040">ANK repeat</keyword>
<dbReference type="PANTHER" id="PTHR47303">
    <property type="match status" value="1"/>
</dbReference>